<reference evidence="2 3" key="1">
    <citation type="submission" date="2024-06" db="EMBL/GenBank/DDBJ databases">
        <title>The Natural Products Discovery Center: Release of the First 8490 Sequenced Strains for Exploring Actinobacteria Biosynthetic Diversity.</title>
        <authorList>
            <person name="Kalkreuter E."/>
            <person name="Kautsar S.A."/>
            <person name="Yang D."/>
            <person name="Bader C.D."/>
            <person name="Teijaro C.N."/>
            <person name="Fluegel L."/>
            <person name="Davis C.M."/>
            <person name="Simpson J.R."/>
            <person name="Lauterbach L."/>
            <person name="Steele A.D."/>
            <person name="Gui C."/>
            <person name="Meng S."/>
            <person name="Li G."/>
            <person name="Viehrig K."/>
            <person name="Ye F."/>
            <person name="Su P."/>
            <person name="Kiefer A.F."/>
            <person name="Nichols A."/>
            <person name="Cepeda A.J."/>
            <person name="Yan W."/>
            <person name="Fan B."/>
            <person name="Jiang Y."/>
            <person name="Adhikari A."/>
            <person name="Zheng C.-J."/>
            <person name="Schuster L."/>
            <person name="Cowan T.M."/>
            <person name="Smanski M.J."/>
            <person name="Chevrette M.G."/>
            <person name="De Carvalho L.P.S."/>
            <person name="Shen B."/>
        </authorList>
    </citation>
    <scope>NUCLEOTIDE SEQUENCE [LARGE SCALE GENOMIC DNA]</scope>
    <source>
        <strain evidence="2 3">NPDC048946</strain>
    </source>
</reference>
<dbReference type="Proteomes" id="UP001551482">
    <property type="component" value="Unassembled WGS sequence"/>
</dbReference>
<evidence type="ECO:0000313" key="3">
    <source>
        <dbReference type="Proteomes" id="UP001551482"/>
    </source>
</evidence>
<accession>A0ABV3DKQ3</accession>
<evidence type="ECO:0000313" key="2">
    <source>
        <dbReference type="EMBL" id="MEU8136335.1"/>
    </source>
</evidence>
<proteinExistence type="predicted"/>
<organism evidence="2 3">
    <name type="scientific">Streptodolium elevatio</name>
    <dbReference type="NCBI Taxonomy" id="3157996"/>
    <lineage>
        <taxon>Bacteria</taxon>
        <taxon>Bacillati</taxon>
        <taxon>Actinomycetota</taxon>
        <taxon>Actinomycetes</taxon>
        <taxon>Kitasatosporales</taxon>
        <taxon>Streptomycetaceae</taxon>
        <taxon>Streptodolium</taxon>
    </lineage>
</organism>
<comment type="caution">
    <text evidence="2">The sequence shown here is derived from an EMBL/GenBank/DDBJ whole genome shotgun (WGS) entry which is preliminary data.</text>
</comment>
<gene>
    <name evidence="2" type="ORF">AB0C36_22850</name>
</gene>
<dbReference type="RefSeq" id="WP_358356774.1">
    <property type="nucleotide sequence ID" value="NZ_JBEZFP010000061.1"/>
</dbReference>
<feature type="compositionally biased region" description="Basic residues" evidence="1">
    <location>
        <begin position="109"/>
        <end position="120"/>
    </location>
</feature>
<protein>
    <submittedName>
        <fullName evidence="2">Uncharacterized protein</fullName>
    </submittedName>
</protein>
<dbReference type="EMBL" id="JBEZFP010000061">
    <property type="protein sequence ID" value="MEU8136335.1"/>
    <property type="molecule type" value="Genomic_DNA"/>
</dbReference>
<feature type="region of interest" description="Disordered" evidence="1">
    <location>
        <begin position="98"/>
        <end position="120"/>
    </location>
</feature>
<sequence>MLVADFHLTRAFAYAQHGEVVTRFEPGMERFAAGTDPRRWWPEMIEAGLLLPDGRSPTEANISADYDRDCLRFAETTFTLDLPREAIVHGPLPSVLVPNSEYIPTPSRPMRRRPMRRDPR</sequence>
<keyword evidence="3" id="KW-1185">Reference proteome</keyword>
<name>A0ABV3DKQ3_9ACTN</name>
<evidence type="ECO:0000256" key="1">
    <source>
        <dbReference type="SAM" id="MobiDB-lite"/>
    </source>
</evidence>